<dbReference type="Proteomes" id="UP000192140">
    <property type="component" value="Unassembled WGS sequence"/>
</dbReference>
<evidence type="ECO:0000313" key="9">
    <source>
        <dbReference type="Proteomes" id="UP000192140"/>
    </source>
</evidence>
<dbReference type="SUPFAM" id="SSF52518">
    <property type="entry name" value="Thiamin diphosphate-binding fold (THDP-binding)"/>
    <property type="match status" value="2"/>
</dbReference>
<comment type="cofactor">
    <cofactor evidence="1">
        <name>thiamine diphosphate</name>
        <dbReference type="ChEBI" id="CHEBI:58937"/>
    </cofactor>
</comment>
<evidence type="ECO:0000256" key="3">
    <source>
        <dbReference type="ARBA" id="ARBA00023052"/>
    </source>
</evidence>
<accession>A0A1S7U9G7</accession>
<keyword evidence="9" id="KW-1185">Reference proteome</keyword>
<feature type="domain" description="Thiamine pyrophosphate enzyme TPP-binding" evidence="6">
    <location>
        <begin position="397"/>
        <end position="548"/>
    </location>
</feature>
<evidence type="ECO:0000259" key="6">
    <source>
        <dbReference type="Pfam" id="PF02775"/>
    </source>
</evidence>
<dbReference type="Gene3D" id="3.40.50.1220">
    <property type="entry name" value="TPP-binding domain"/>
    <property type="match status" value="1"/>
</dbReference>
<reference evidence="8" key="1">
    <citation type="submission" date="2016-01" db="EMBL/GenBank/DDBJ databases">
        <authorList>
            <person name="Regsiter A."/>
            <person name="william w."/>
        </authorList>
    </citation>
    <scope>NUCLEOTIDE SEQUENCE</scope>
    <source>
        <strain evidence="8">NCPPB 1641</strain>
    </source>
</reference>
<dbReference type="InterPro" id="IPR045229">
    <property type="entry name" value="TPP_enz"/>
</dbReference>
<evidence type="ECO:0000256" key="4">
    <source>
        <dbReference type="RuleBase" id="RU362132"/>
    </source>
</evidence>
<protein>
    <submittedName>
        <fullName evidence="8">Thiamine pyrophosphate protein central region</fullName>
    </submittedName>
</protein>
<evidence type="ECO:0000256" key="2">
    <source>
        <dbReference type="ARBA" id="ARBA00007812"/>
    </source>
</evidence>
<dbReference type="Pfam" id="PF02776">
    <property type="entry name" value="TPP_enzyme_N"/>
    <property type="match status" value="1"/>
</dbReference>
<dbReference type="GO" id="GO:0009099">
    <property type="term" value="P:L-valine biosynthetic process"/>
    <property type="evidence" value="ECO:0007669"/>
    <property type="project" value="TreeGrafter"/>
</dbReference>
<feature type="domain" description="Thiamine pyrophosphate enzyme central" evidence="5">
    <location>
        <begin position="196"/>
        <end position="334"/>
    </location>
</feature>
<dbReference type="AlphaFoldDB" id="A0A1S7U9G7"/>
<dbReference type="Pfam" id="PF02775">
    <property type="entry name" value="TPP_enzyme_C"/>
    <property type="match status" value="1"/>
</dbReference>
<keyword evidence="3 4" id="KW-0786">Thiamine pyrophosphate</keyword>
<dbReference type="InterPro" id="IPR000399">
    <property type="entry name" value="TPP-bd_CS"/>
</dbReference>
<name>A0A1S7U9G7_9HYPH</name>
<dbReference type="InterPro" id="IPR011766">
    <property type="entry name" value="TPP_enzyme_TPP-bd"/>
</dbReference>
<comment type="caution">
    <text evidence="8">The sequence shown here is derived from an EMBL/GenBank/DDBJ whole genome shotgun (WGS) entry which is preliminary data.</text>
</comment>
<evidence type="ECO:0000256" key="1">
    <source>
        <dbReference type="ARBA" id="ARBA00001964"/>
    </source>
</evidence>
<sequence length="582" mass="62978">MNGADILVEMLVRYGVNDLFGVPGDTNVSLYSALQRRVGEIRHIMCRDERSAGYMADAYARISNKVGVFEAPSGAGAMYSLPPVAEANSSSVAMILLTIDIPLSGEGRGVITELDCKTLFEPITKASIQIKSTDKIPETVRRAFRIATSGTPGAVHLVIPEDILDHEASIAPEAIYAEDECSSFPSFATAPSQDAVQRLVALLGESSRPVIVAGGGCNRGKAGDALLRFVEKTNIPVVTSITGQGVLPDDHKLAIGVIGDNGFHPHANRALEESDLILYIGSKVGSVVTVGWSLPKKNVERKIVQIDSDPNVLANTAHNDLSICSDARLALEALVDAFDEQKARDYTSWVQTINVWRGAFWDASMKFSADTTSPLKPEVVVSVLNNSRLFPANVLSDAGTPTPYMTRFFKIIDGQSTFIIPRAFGGLGYAIPAVVGAWVADPDKRPIGLFGDGSFNMSVGELETLVRLQVPALLLHFNNACFGWIKGLHRMQGRGTNDCYSVDFSRGDAAAIADAFGIKSFKVETAEEFRDAIIYAEKHKDGPIFIDIVIESLAERVPPVFSWLRKQGADPLSNDTMNREFN</sequence>
<evidence type="ECO:0000259" key="5">
    <source>
        <dbReference type="Pfam" id="PF00205"/>
    </source>
</evidence>
<dbReference type="GO" id="GO:0000287">
    <property type="term" value="F:magnesium ion binding"/>
    <property type="evidence" value="ECO:0007669"/>
    <property type="project" value="InterPro"/>
</dbReference>
<dbReference type="CDD" id="cd00568">
    <property type="entry name" value="TPP_enzymes"/>
    <property type="match status" value="1"/>
</dbReference>
<dbReference type="InterPro" id="IPR012001">
    <property type="entry name" value="Thiamin_PyroP_enz_TPP-bd_dom"/>
</dbReference>
<evidence type="ECO:0000259" key="7">
    <source>
        <dbReference type="Pfam" id="PF02776"/>
    </source>
</evidence>
<dbReference type="EMBL" id="FCNP01000049">
    <property type="protein sequence ID" value="CVI63546.1"/>
    <property type="molecule type" value="Genomic_DNA"/>
</dbReference>
<dbReference type="GO" id="GO:0005948">
    <property type="term" value="C:acetolactate synthase complex"/>
    <property type="evidence" value="ECO:0007669"/>
    <property type="project" value="TreeGrafter"/>
</dbReference>
<evidence type="ECO:0000313" key="8">
    <source>
        <dbReference type="EMBL" id="CVI63546.1"/>
    </source>
</evidence>
<dbReference type="RefSeq" id="WP_080855206.1">
    <property type="nucleotide sequence ID" value="NZ_LT009777.1"/>
</dbReference>
<dbReference type="GO" id="GO:0009097">
    <property type="term" value="P:isoleucine biosynthetic process"/>
    <property type="evidence" value="ECO:0007669"/>
    <property type="project" value="TreeGrafter"/>
</dbReference>
<dbReference type="CDD" id="cd07035">
    <property type="entry name" value="TPP_PYR_POX_like"/>
    <property type="match status" value="1"/>
</dbReference>
<organism evidence="8 9">
    <name type="scientific">Agrobacterium deltaense NCPPB 1641</name>
    <dbReference type="NCBI Taxonomy" id="1183425"/>
    <lineage>
        <taxon>Bacteria</taxon>
        <taxon>Pseudomonadati</taxon>
        <taxon>Pseudomonadota</taxon>
        <taxon>Alphaproteobacteria</taxon>
        <taxon>Hyphomicrobiales</taxon>
        <taxon>Rhizobiaceae</taxon>
        <taxon>Rhizobium/Agrobacterium group</taxon>
        <taxon>Agrobacterium</taxon>
    </lineage>
</organism>
<comment type="similarity">
    <text evidence="2 4">Belongs to the TPP enzyme family.</text>
</comment>
<dbReference type="PROSITE" id="PS00187">
    <property type="entry name" value="TPP_ENZYMES"/>
    <property type="match status" value="1"/>
</dbReference>
<dbReference type="InterPro" id="IPR029061">
    <property type="entry name" value="THDP-binding"/>
</dbReference>
<dbReference type="GO" id="GO:0030976">
    <property type="term" value="F:thiamine pyrophosphate binding"/>
    <property type="evidence" value="ECO:0007669"/>
    <property type="project" value="InterPro"/>
</dbReference>
<dbReference type="Gene3D" id="3.40.50.970">
    <property type="match status" value="2"/>
</dbReference>
<dbReference type="PANTHER" id="PTHR18968:SF13">
    <property type="entry name" value="ACETOLACTATE SYNTHASE CATALYTIC SUBUNIT, MITOCHONDRIAL"/>
    <property type="match status" value="1"/>
</dbReference>
<dbReference type="SUPFAM" id="SSF52467">
    <property type="entry name" value="DHS-like NAD/FAD-binding domain"/>
    <property type="match status" value="1"/>
</dbReference>
<dbReference type="InterPro" id="IPR029035">
    <property type="entry name" value="DHS-like_NAD/FAD-binding_dom"/>
</dbReference>
<dbReference type="GO" id="GO:0050660">
    <property type="term" value="F:flavin adenine dinucleotide binding"/>
    <property type="evidence" value="ECO:0007669"/>
    <property type="project" value="TreeGrafter"/>
</dbReference>
<dbReference type="Pfam" id="PF00205">
    <property type="entry name" value="TPP_enzyme_M"/>
    <property type="match status" value="1"/>
</dbReference>
<gene>
    <name evidence="8" type="ORF">AGR7A_pAt20274</name>
</gene>
<feature type="domain" description="Thiamine pyrophosphate enzyme N-terminal TPP-binding" evidence="7">
    <location>
        <begin position="1"/>
        <end position="116"/>
    </location>
</feature>
<dbReference type="InterPro" id="IPR012000">
    <property type="entry name" value="Thiamin_PyroP_enz_cen_dom"/>
</dbReference>
<dbReference type="GO" id="GO:0003984">
    <property type="term" value="F:acetolactate synthase activity"/>
    <property type="evidence" value="ECO:0007669"/>
    <property type="project" value="TreeGrafter"/>
</dbReference>
<dbReference type="PANTHER" id="PTHR18968">
    <property type="entry name" value="THIAMINE PYROPHOSPHATE ENZYMES"/>
    <property type="match status" value="1"/>
</dbReference>
<proteinExistence type="inferred from homology"/>